<evidence type="ECO:0000313" key="3">
    <source>
        <dbReference type="EMBL" id="RJG51562.1"/>
    </source>
</evidence>
<feature type="transmembrane region" description="Helical" evidence="1">
    <location>
        <begin position="62"/>
        <end position="83"/>
    </location>
</feature>
<evidence type="ECO:0000256" key="1">
    <source>
        <dbReference type="SAM" id="Phobius"/>
    </source>
</evidence>
<dbReference type="OrthoDB" id="9780793at2"/>
<comment type="caution">
    <text evidence="3">The sequence shown here is derived from an EMBL/GenBank/DDBJ whole genome shotgun (WGS) entry which is preliminary data.</text>
</comment>
<keyword evidence="4" id="KW-1185">Reference proteome</keyword>
<protein>
    <submittedName>
        <fullName evidence="3">Inner membrane protein YpjD</fullName>
    </submittedName>
</protein>
<dbReference type="InterPro" id="IPR052372">
    <property type="entry name" value="YpjD/HemX"/>
</dbReference>
<dbReference type="GO" id="GO:0005886">
    <property type="term" value="C:plasma membrane"/>
    <property type="evidence" value="ECO:0007669"/>
    <property type="project" value="TreeGrafter"/>
</dbReference>
<accession>A0A418YKQ3</accession>
<feature type="domain" description="Cytochrome c assembly protein" evidence="2">
    <location>
        <begin position="40"/>
        <end position="261"/>
    </location>
</feature>
<sequence>MELMSIFALACYLLAIGACLSRLLHHQGPDKRWVLGSALTAIAAHGVWLYQDIFISSGQNLSLMNVAALVSLIISLVLTLATFKLRTWVILPVAYGFAIVNLAAATLLPSHYITHLETRPEVVVHISIALFSYSTLMIAGLFALQLAYLDYQLKQKKKPLFHPALPPLMTVERQLFQLIVIGAILLSFSLLTGFVFLQDMFAQGKAHKAILSMIAWLMYMTLIWGHYIKGWRGKPVIYATVIGAFILTLAYFGSRFVKEIILT</sequence>
<reference evidence="3 4" key="2">
    <citation type="submission" date="2019-01" db="EMBL/GenBank/DDBJ databases">
        <title>Motilimonas pumilus sp. nov., isolated from the gut of sea cucumber (Apostichopus japonicus).</title>
        <authorList>
            <person name="Wang F.-Q."/>
            <person name="Ren L.-H."/>
            <person name="Lin Y.-W."/>
            <person name="Sun G.-H."/>
            <person name="Du Z.-J."/>
            <person name="Zhao J.-X."/>
            <person name="Liu X.-J."/>
            <person name="Liu L.-J."/>
        </authorList>
    </citation>
    <scope>NUCLEOTIDE SEQUENCE [LARGE SCALE GENOMIC DNA]</scope>
    <source>
        <strain evidence="3 4">PLHSC7-2</strain>
    </source>
</reference>
<dbReference type="GO" id="GO:0017004">
    <property type="term" value="P:cytochrome complex assembly"/>
    <property type="evidence" value="ECO:0007669"/>
    <property type="project" value="InterPro"/>
</dbReference>
<feature type="transmembrane region" description="Helical" evidence="1">
    <location>
        <begin position="235"/>
        <end position="253"/>
    </location>
</feature>
<dbReference type="EMBL" id="QZCH01000001">
    <property type="protein sequence ID" value="RJG51562.1"/>
    <property type="molecule type" value="Genomic_DNA"/>
</dbReference>
<dbReference type="GO" id="GO:0020037">
    <property type="term" value="F:heme binding"/>
    <property type="evidence" value="ECO:0007669"/>
    <property type="project" value="InterPro"/>
</dbReference>
<dbReference type="PANTHER" id="PTHR38034:SF1">
    <property type="entry name" value="INNER MEMBRANE PROTEIN YPJD"/>
    <property type="match status" value="1"/>
</dbReference>
<evidence type="ECO:0000259" key="2">
    <source>
        <dbReference type="Pfam" id="PF01578"/>
    </source>
</evidence>
<feature type="transmembrane region" description="Helical" evidence="1">
    <location>
        <begin position="89"/>
        <end position="110"/>
    </location>
</feature>
<dbReference type="Proteomes" id="UP000283255">
    <property type="component" value="Unassembled WGS sequence"/>
</dbReference>
<feature type="transmembrane region" description="Helical" evidence="1">
    <location>
        <begin position="33"/>
        <end position="50"/>
    </location>
</feature>
<organism evidence="3 4">
    <name type="scientific">Motilimonas pumila</name>
    <dbReference type="NCBI Taxonomy" id="2303987"/>
    <lineage>
        <taxon>Bacteria</taxon>
        <taxon>Pseudomonadati</taxon>
        <taxon>Pseudomonadota</taxon>
        <taxon>Gammaproteobacteria</taxon>
        <taxon>Alteromonadales</taxon>
        <taxon>Alteromonadales genera incertae sedis</taxon>
        <taxon>Motilimonas</taxon>
    </lineage>
</organism>
<reference evidence="3 4" key="1">
    <citation type="submission" date="2018-09" db="EMBL/GenBank/DDBJ databases">
        <authorList>
            <person name="Wang F."/>
        </authorList>
    </citation>
    <scope>NUCLEOTIDE SEQUENCE [LARGE SCALE GENOMIC DNA]</scope>
    <source>
        <strain evidence="3 4">PLHSC7-2</strain>
    </source>
</reference>
<keyword evidence="1" id="KW-0812">Transmembrane</keyword>
<dbReference type="AlphaFoldDB" id="A0A418YKQ3"/>
<dbReference type="Pfam" id="PF01578">
    <property type="entry name" value="Cytochrom_C_asm"/>
    <property type="match status" value="1"/>
</dbReference>
<feature type="transmembrane region" description="Helical" evidence="1">
    <location>
        <begin position="175"/>
        <end position="197"/>
    </location>
</feature>
<keyword evidence="1" id="KW-0472">Membrane</keyword>
<feature type="transmembrane region" description="Helical" evidence="1">
    <location>
        <begin position="209"/>
        <end position="229"/>
    </location>
</feature>
<proteinExistence type="predicted"/>
<keyword evidence="1" id="KW-1133">Transmembrane helix</keyword>
<dbReference type="InterPro" id="IPR002541">
    <property type="entry name" value="Cyt_c_assembly"/>
</dbReference>
<name>A0A418YKQ3_9GAMM</name>
<feature type="transmembrane region" description="Helical" evidence="1">
    <location>
        <begin position="122"/>
        <end position="148"/>
    </location>
</feature>
<gene>
    <name evidence="3" type="ORF">D1Z90_02185</name>
</gene>
<evidence type="ECO:0000313" key="4">
    <source>
        <dbReference type="Proteomes" id="UP000283255"/>
    </source>
</evidence>
<dbReference type="PANTHER" id="PTHR38034">
    <property type="entry name" value="INNER MEMBRANE PROTEIN YPJD"/>
    <property type="match status" value="1"/>
</dbReference>